<reference evidence="1 2" key="1">
    <citation type="submission" date="2019-05" db="EMBL/GenBank/DDBJ databases">
        <title>Sporisorium graminicola CBS 10092 draft sequencing and annotation.</title>
        <authorList>
            <person name="Solano-Gonzalez S."/>
            <person name="Caddick M.X."/>
            <person name="Darby A."/>
        </authorList>
    </citation>
    <scope>NUCLEOTIDE SEQUENCE [LARGE SCALE GENOMIC DNA]</scope>
    <source>
        <strain evidence="1 2">CBS 10092</strain>
    </source>
</reference>
<dbReference type="RefSeq" id="XP_029739886.1">
    <property type="nucleotide sequence ID" value="XM_029883595.1"/>
</dbReference>
<dbReference type="OrthoDB" id="3337816at2759"/>
<dbReference type="KEGG" id="sgra:EX895_002997"/>
<organism evidence="1 2">
    <name type="scientific">Sporisorium graminicola</name>
    <dbReference type="NCBI Taxonomy" id="280036"/>
    <lineage>
        <taxon>Eukaryota</taxon>
        <taxon>Fungi</taxon>
        <taxon>Dikarya</taxon>
        <taxon>Basidiomycota</taxon>
        <taxon>Ustilaginomycotina</taxon>
        <taxon>Ustilaginomycetes</taxon>
        <taxon>Ustilaginales</taxon>
        <taxon>Ustilaginaceae</taxon>
        <taxon>Sporisorium</taxon>
    </lineage>
</organism>
<evidence type="ECO:0000313" key="1">
    <source>
        <dbReference type="EMBL" id="TKY87901.1"/>
    </source>
</evidence>
<name>A0A4U7KTN8_9BASI</name>
<gene>
    <name evidence="1" type="ORF">EX895_002997</name>
</gene>
<dbReference type="GeneID" id="40725892"/>
<proteinExistence type="predicted"/>
<dbReference type="AlphaFoldDB" id="A0A4U7KTN8"/>
<comment type="caution">
    <text evidence="1">The sequence shown here is derived from an EMBL/GenBank/DDBJ whole genome shotgun (WGS) entry which is preliminary data.</text>
</comment>
<accession>A0A4U7KTN8</accession>
<keyword evidence="2" id="KW-1185">Reference proteome</keyword>
<dbReference type="Proteomes" id="UP000306050">
    <property type="component" value="Chromosome SGRAM_19"/>
</dbReference>
<sequence>MSHLTGFYRVATSNHYLAFDDQSEVYVKQTKPSTRMRPNKEFWLSIDDGQLGKYGNPKQLKATIQGKQYRLWVEPRGPSKYGIIPTNNAGDYSNQFLSIDSKGILSISDDWLADEEFMVETD</sequence>
<protein>
    <submittedName>
        <fullName evidence="1">Uncharacterized protein</fullName>
    </submittedName>
</protein>
<evidence type="ECO:0000313" key="2">
    <source>
        <dbReference type="Proteomes" id="UP000306050"/>
    </source>
</evidence>
<dbReference type="EMBL" id="SRRM01000011">
    <property type="protein sequence ID" value="TKY87901.1"/>
    <property type="molecule type" value="Genomic_DNA"/>
</dbReference>